<dbReference type="CDD" id="cd00082">
    <property type="entry name" value="HisKA"/>
    <property type="match status" value="1"/>
</dbReference>
<dbReference type="EMBL" id="JBHSFV010000001">
    <property type="protein sequence ID" value="MFC4632968.1"/>
    <property type="molecule type" value="Genomic_DNA"/>
</dbReference>
<feature type="coiled-coil region" evidence="6">
    <location>
        <begin position="184"/>
        <end position="211"/>
    </location>
</feature>
<dbReference type="SUPFAM" id="SSF47384">
    <property type="entry name" value="Homodimeric domain of signal transducing histidine kinase"/>
    <property type="match status" value="1"/>
</dbReference>
<dbReference type="SMART" id="SM00387">
    <property type="entry name" value="HATPase_c"/>
    <property type="match status" value="1"/>
</dbReference>
<dbReference type="InterPro" id="IPR003661">
    <property type="entry name" value="HisK_dim/P_dom"/>
</dbReference>
<proteinExistence type="predicted"/>
<feature type="coiled-coil region" evidence="6">
    <location>
        <begin position="41"/>
        <end position="68"/>
    </location>
</feature>
<comment type="caution">
    <text evidence="9">The sequence shown here is derived from an EMBL/GenBank/DDBJ whole genome shotgun (WGS) entry which is preliminary data.</text>
</comment>
<feature type="domain" description="PAS" evidence="8">
    <location>
        <begin position="65"/>
        <end position="110"/>
    </location>
</feature>
<dbReference type="InterPro" id="IPR035965">
    <property type="entry name" value="PAS-like_dom_sf"/>
</dbReference>
<dbReference type="SMART" id="SM00388">
    <property type="entry name" value="HisKA"/>
    <property type="match status" value="1"/>
</dbReference>
<protein>
    <recommendedName>
        <fullName evidence="2">histidine kinase</fullName>
        <ecNumber evidence="2">2.7.13.3</ecNumber>
    </recommendedName>
</protein>
<dbReference type="PRINTS" id="PR00344">
    <property type="entry name" value="BCTRLSENSOR"/>
</dbReference>
<reference evidence="10" key="1">
    <citation type="journal article" date="2019" name="Int. J. Syst. Evol. Microbiol.">
        <title>The Global Catalogue of Microorganisms (GCM) 10K type strain sequencing project: providing services to taxonomists for standard genome sequencing and annotation.</title>
        <authorList>
            <consortium name="The Broad Institute Genomics Platform"/>
            <consortium name="The Broad Institute Genome Sequencing Center for Infectious Disease"/>
            <person name="Wu L."/>
            <person name="Ma J."/>
        </authorList>
    </citation>
    <scope>NUCLEOTIDE SEQUENCE [LARGE SCALE GENOMIC DNA]</scope>
    <source>
        <strain evidence="10">YJ-61-S</strain>
    </source>
</reference>
<evidence type="ECO:0000313" key="10">
    <source>
        <dbReference type="Proteomes" id="UP001596043"/>
    </source>
</evidence>
<comment type="catalytic activity">
    <reaction evidence="1">
        <text>ATP + protein L-histidine = ADP + protein N-phospho-L-histidine.</text>
        <dbReference type="EC" id="2.7.13.3"/>
    </reaction>
</comment>
<gene>
    <name evidence="9" type="ORF">ACFO3O_03565</name>
</gene>
<keyword evidence="9" id="KW-0547">Nucleotide-binding</keyword>
<evidence type="ECO:0000256" key="3">
    <source>
        <dbReference type="ARBA" id="ARBA00022553"/>
    </source>
</evidence>
<evidence type="ECO:0000256" key="2">
    <source>
        <dbReference type="ARBA" id="ARBA00012438"/>
    </source>
</evidence>
<dbReference type="Gene3D" id="3.30.565.10">
    <property type="entry name" value="Histidine kinase-like ATPase, C-terminal domain"/>
    <property type="match status" value="1"/>
</dbReference>
<dbReference type="InterPro" id="IPR000014">
    <property type="entry name" value="PAS"/>
</dbReference>
<evidence type="ECO:0000256" key="5">
    <source>
        <dbReference type="ARBA" id="ARBA00022777"/>
    </source>
</evidence>
<evidence type="ECO:0000313" key="9">
    <source>
        <dbReference type="EMBL" id="MFC4632968.1"/>
    </source>
</evidence>
<dbReference type="Proteomes" id="UP001596043">
    <property type="component" value="Unassembled WGS sequence"/>
</dbReference>
<evidence type="ECO:0000256" key="1">
    <source>
        <dbReference type="ARBA" id="ARBA00000085"/>
    </source>
</evidence>
<keyword evidence="4" id="KW-0808">Transferase</keyword>
<dbReference type="InterPro" id="IPR003594">
    <property type="entry name" value="HATPase_dom"/>
</dbReference>
<dbReference type="SMART" id="SM00091">
    <property type="entry name" value="PAS"/>
    <property type="match status" value="1"/>
</dbReference>
<dbReference type="NCBIfam" id="TIGR00229">
    <property type="entry name" value="sensory_box"/>
    <property type="match status" value="1"/>
</dbReference>
<name>A0ABV9HSX9_9FLAO</name>
<dbReference type="PROSITE" id="PS50112">
    <property type="entry name" value="PAS"/>
    <property type="match status" value="1"/>
</dbReference>
<dbReference type="EC" id="2.7.13.3" evidence="2"/>
<evidence type="ECO:0000256" key="4">
    <source>
        <dbReference type="ARBA" id="ARBA00022679"/>
    </source>
</evidence>
<dbReference type="Gene3D" id="1.10.287.130">
    <property type="match status" value="1"/>
</dbReference>
<dbReference type="Pfam" id="PF00512">
    <property type="entry name" value="HisKA"/>
    <property type="match status" value="1"/>
</dbReference>
<dbReference type="SUPFAM" id="SSF55874">
    <property type="entry name" value="ATPase domain of HSP90 chaperone/DNA topoisomerase II/histidine kinase"/>
    <property type="match status" value="1"/>
</dbReference>
<feature type="domain" description="Histidine kinase" evidence="7">
    <location>
        <begin position="239"/>
        <end position="448"/>
    </location>
</feature>
<dbReference type="RefSeq" id="WP_379977126.1">
    <property type="nucleotide sequence ID" value="NZ_JBHSFV010000001.1"/>
</dbReference>
<evidence type="ECO:0000256" key="6">
    <source>
        <dbReference type="SAM" id="Coils"/>
    </source>
</evidence>
<keyword evidence="6" id="KW-0175">Coiled coil</keyword>
<organism evidence="9 10">
    <name type="scientific">Dokdonia ponticola</name>
    <dbReference type="NCBI Taxonomy" id="2041041"/>
    <lineage>
        <taxon>Bacteria</taxon>
        <taxon>Pseudomonadati</taxon>
        <taxon>Bacteroidota</taxon>
        <taxon>Flavobacteriia</taxon>
        <taxon>Flavobacteriales</taxon>
        <taxon>Flavobacteriaceae</taxon>
        <taxon>Dokdonia</taxon>
    </lineage>
</organism>
<dbReference type="PANTHER" id="PTHR43047">
    <property type="entry name" value="TWO-COMPONENT HISTIDINE PROTEIN KINASE"/>
    <property type="match status" value="1"/>
</dbReference>
<keyword evidence="9" id="KW-0067">ATP-binding</keyword>
<accession>A0ABV9HSX9</accession>
<evidence type="ECO:0000259" key="7">
    <source>
        <dbReference type="PROSITE" id="PS50109"/>
    </source>
</evidence>
<dbReference type="PROSITE" id="PS50109">
    <property type="entry name" value="HIS_KIN"/>
    <property type="match status" value="1"/>
</dbReference>
<dbReference type="SUPFAM" id="SSF55785">
    <property type="entry name" value="PYP-like sensor domain (PAS domain)"/>
    <property type="match status" value="1"/>
</dbReference>
<keyword evidence="5" id="KW-0418">Kinase</keyword>
<dbReference type="Pfam" id="PF02518">
    <property type="entry name" value="HATPase_c"/>
    <property type="match status" value="1"/>
</dbReference>
<dbReference type="InterPro" id="IPR036890">
    <property type="entry name" value="HATPase_C_sf"/>
</dbReference>
<dbReference type="PANTHER" id="PTHR43047:SF72">
    <property type="entry name" value="OSMOSENSING HISTIDINE PROTEIN KINASE SLN1"/>
    <property type="match status" value="1"/>
</dbReference>
<dbReference type="InterPro" id="IPR004358">
    <property type="entry name" value="Sig_transdc_His_kin-like_C"/>
</dbReference>
<dbReference type="CDD" id="cd00075">
    <property type="entry name" value="HATPase"/>
    <property type="match status" value="1"/>
</dbReference>
<dbReference type="Gene3D" id="3.30.450.20">
    <property type="entry name" value="PAS domain"/>
    <property type="match status" value="1"/>
</dbReference>
<dbReference type="GO" id="GO:0005524">
    <property type="term" value="F:ATP binding"/>
    <property type="evidence" value="ECO:0007669"/>
    <property type="project" value="UniProtKB-KW"/>
</dbReference>
<dbReference type="Pfam" id="PF13426">
    <property type="entry name" value="PAS_9"/>
    <property type="match status" value="1"/>
</dbReference>
<keyword evidence="10" id="KW-1185">Reference proteome</keyword>
<keyword evidence="3" id="KW-0597">Phosphoprotein</keyword>
<dbReference type="CDD" id="cd00130">
    <property type="entry name" value="PAS"/>
    <property type="match status" value="1"/>
</dbReference>
<dbReference type="InterPro" id="IPR005467">
    <property type="entry name" value="His_kinase_dom"/>
</dbReference>
<evidence type="ECO:0000259" key="8">
    <source>
        <dbReference type="PROSITE" id="PS50112"/>
    </source>
</evidence>
<sequence>MVTNHANKDNLRSRAEAQIKKLPDRQGHISVEKAKVLLHELDVHQIELEMQNQELREAQHRLVEISDQYTDLFDFAPVGYLLLNSKGVIVNLNLTACSMLGIERQRLIGKPFSAYMTKGESTTFFLKLREAFKTGVLPSFELRIKYLENREFVALVHGTVDIQVDQDNPICRVAIQDITELRKMEALQKHHEDLQKEKDFLEWQNEKLESEVIARTKDISDALESERHINQMKSDFISVASHELRTPFTIIMSSAILIERFKNLGRFDKIDPHITRIKLSIKNFTTILDDFLSLEKLEKDMMRVKKETFNILEFINTVIEEMEVLLKKGQRIQYMHEGRVEIKQDKKILHNILTNLLTNAIKYSETDVVLTTHNRNGELVLKVKDEGIGIPEEEQEHLFKRFFRARNVKDFQGTGLGLSIVECYLELLEGTINFTSKLNKGSTFTIVI</sequence>
<dbReference type="InterPro" id="IPR036097">
    <property type="entry name" value="HisK_dim/P_sf"/>
</dbReference>